<dbReference type="PROSITE" id="PS00622">
    <property type="entry name" value="HTH_LUXR_1"/>
    <property type="match status" value="1"/>
</dbReference>
<comment type="caution">
    <text evidence="5">The sequence shown here is derived from an EMBL/GenBank/DDBJ whole genome shotgun (WGS) entry which is preliminary data.</text>
</comment>
<dbReference type="InterPro" id="IPR016032">
    <property type="entry name" value="Sig_transdc_resp-reg_C-effctor"/>
</dbReference>
<evidence type="ECO:0000313" key="5">
    <source>
        <dbReference type="EMBL" id="OAJ54435.1"/>
    </source>
</evidence>
<dbReference type="SMART" id="SM00421">
    <property type="entry name" value="HTH_LUXR"/>
    <property type="match status" value="1"/>
</dbReference>
<dbReference type="CDD" id="cd06170">
    <property type="entry name" value="LuxR_C_like"/>
    <property type="match status" value="1"/>
</dbReference>
<dbReference type="AlphaFoldDB" id="A0A1A9N117"/>
<evidence type="ECO:0000313" key="6">
    <source>
        <dbReference type="EMBL" id="OAJ56244.1"/>
    </source>
</evidence>
<dbReference type="PANTHER" id="PTHR44688:SF16">
    <property type="entry name" value="DNA-BINDING TRANSCRIPTIONAL ACTIVATOR DEVR_DOSR"/>
    <property type="match status" value="1"/>
</dbReference>
<dbReference type="GO" id="GO:0003677">
    <property type="term" value="F:DNA binding"/>
    <property type="evidence" value="ECO:0007669"/>
    <property type="project" value="UniProtKB-KW"/>
</dbReference>
<dbReference type="EMBL" id="LXKA01000349">
    <property type="protein sequence ID" value="OAJ54435.1"/>
    <property type="molecule type" value="Genomic_DNA"/>
</dbReference>
<evidence type="ECO:0000259" key="4">
    <source>
        <dbReference type="PROSITE" id="PS50043"/>
    </source>
</evidence>
<evidence type="ECO:0000313" key="8">
    <source>
        <dbReference type="Proteomes" id="UP000078116"/>
    </source>
</evidence>
<dbReference type="Pfam" id="PF00196">
    <property type="entry name" value="GerE"/>
    <property type="match status" value="1"/>
</dbReference>
<dbReference type="PROSITE" id="PS50043">
    <property type="entry name" value="HTH_LUXR_2"/>
    <property type="match status" value="1"/>
</dbReference>
<dbReference type="Gene3D" id="1.10.10.10">
    <property type="entry name" value="Winged helix-like DNA-binding domain superfamily/Winged helix DNA-binding domain"/>
    <property type="match status" value="1"/>
</dbReference>
<proteinExistence type="predicted"/>
<name>A0A1A9N117_9BURK</name>
<dbReference type="PANTHER" id="PTHR44688">
    <property type="entry name" value="DNA-BINDING TRANSCRIPTIONAL ACTIVATOR DEVR_DOSR"/>
    <property type="match status" value="1"/>
</dbReference>
<keyword evidence="2" id="KW-0238">DNA-binding</keyword>
<dbReference type="Proteomes" id="UP000077961">
    <property type="component" value="Unassembled WGS sequence"/>
</dbReference>
<keyword evidence="7" id="KW-1185">Reference proteome</keyword>
<evidence type="ECO:0000313" key="7">
    <source>
        <dbReference type="Proteomes" id="UP000077961"/>
    </source>
</evidence>
<dbReference type="STRING" id="1462993.A6V36_06900"/>
<protein>
    <submittedName>
        <fullName evidence="5">Helix-turn-helix transcriptional regulator</fullName>
    </submittedName>
</protein>
<dbReference type="PRINTS" id="PR00038">
    <property type="entry name" value="HTHLUXR"/>
</dbReference>
<dbReference type="RefSeq" id="WP_064269744.1">
    <property type="nucleotide sequence ID" value="NZ_LXJZ01000187.1"/>
</dbReference>
<gene>
    <name evidence="6" type="ORF">A6V36_06900</name>
    <name evidence="5" type="ORF">A6V37_07275</name>
</gene>
<evidence type="ECO:0000256" key="2">
    <source>
        <dbReference type="ARBA" id="ARBA00023125"/>
    </source>
</evidence>
<feature type="domain" description="HTH luxR-type" evidence="4">
    <location>
        <begin position="206"/>
        <end position="271"/>
    </location>
</feature>
<sequence>MNAAPSSPELQFSQVAFMTEMLGDIAQAIGTPQFMQVVYERLVRFADFDAVHLDYDRVSPSGQRGIGWIGSYGRDRELVERVMRQYYRSYATEDATYQGIGGEDDMKLMQISAQKVGSELRQMFFDIGDIHDECVIAGVTNGTRYSISMARSRSLPSFSLKELTLLKQLAHVVLPLAAAHKRIIGAISPDDGRPDTSDNNLLAQWLPQLHGKLTSRETHVCSSFIQGMTTPAIAQSMGLKPSTVETYAKRAFVKLGVESRRQLMALVLKNAPQRHDSDGA</sequence>
<dbReference type="Proteomes" id="UP000078116">
    <property type="component" value="Unassembled WGS sequence"/>
</dbReference>
<evidence type="ECO:0000256" key="1">
    <source>
        <dbReference type="ARBA" id="ARBA00023015"/>
    </source>
</evidence>
<keyword evidence="3" id="KW-0804">Transcription</keyword>
<evidence type="ECO:0000256" key="3">
    <source>
        <dbReference type="ARBA" id="ARBA00023163"/>
    </source>
</evidence>
<dbReference type="EMBL" id="LXJZ01000187">
    <property type="protein sequence ID" value="OAJ56244.1"/>
    <property type="molecule type" value="Genomic_DNA"/>
</dbReference>
<accession>A0A1A9N117</accession>
<dbReference type="SUPFAM" id="SSF46894">
    <property type="entry name" value="C-terminal effector domain of the bipartite response regulators"/>
    <property type="match status" value="1"/>
</dbReference>
<dbReference type="InterPro" id="IPR036388">
    <property type="entry name" value="WH-like_DNA-bd_sf"/>
</dbReference>
<dbReference type="GO" id="GO:0006355">
    <property type="term" value="P:regulation of DNA-templated transcription"/>
    <property type="evidence" value="ECO:0007669"/>
    <property type="project" value="InterPro"/>
</dbReference>
<keyword evidence="1" id="KW-0805">Transcription regulation</keyword>
<dbReference type="OrthoDB" id="8587180at2"/>
<organism evidence="5 8">
    <name type="scientific">Paraburkholderia ginsengiterrae</name>
    <dbReference type="NCBI Taxonomy" id="1462993"/>
    <lineage>
        <taxon>Bacteria</taxon>
        <taxon>Pseudomonadati</taxon>
        <taxon>Pseudomonadota</taxon>
        <taxon>Betaproteobacteria</taxon>
        <taxon>Burkholderiales</taxon>
        <taxon>Burkholderiaceae</taxon>
        <taxon>Paraburkholderia</taxon>
    </lineage>
</organism>
<reference evidence="7 8" key="1">
    <citation type="submission" date="2016-04" db="EMBL/GenBank/DDBJ databases">
        <title>Reclassification of Paraburkholderia panaciterrae (Farh et al. 2015) Dobritsa &amp; Samadpour 2016 as a later homotypic synonym of Paraburkholderia ginsengiterrae (Farh et al. 2015) Dobritsa &amp; Samadpour 2016.</title>
        <authorList>
            <person name="Dobritsa A.P."/>
            <person name="Kutumbaka K."/>
            <person name="Samadpour M."/>
        </authorList>
    </citation>
    <scope>NUCLEOTIDE SEQUENCE [LARGE SCALE GENOMIC DNA]</scope>
    <source>
        <strain evidence="5 8">DCY85</strain>
        <strain evidence="6 7">DCY85-1</strain>
    </source>
</reference>
<dbReference type="InterPro" id="IPR000792">
    <property type="entry name" value="Tscrpt_reg_LuxR_C"/>
</dbReference>